<sequence length="205" mass="22000">MATTDELRKTIQESTPFYAAVGTADLAAEKLREFPALIEKLRAEAPERFAAVRTTDPKVVQEKVSRQAKEAQSTVQTKVTEVLGTLDSDIKKLRENAQHLALQGVGRAAEYAVKARETYDELADRGRGAVQTWRGETAEQMTDIAIAVEPEPETAAKPAPEKKAATEAKSAPAAKPVTEAKPAAAKKPAAARKAPARKTAPKSAE</sequence>
<dbReference type="EMBL" id="JNAD02000021">
    <property type="protein sequence ID" value="RKM90889.1"/>
    <property type="molecule type" value="Genomic_DNA"/>
</dbReference>
<feature type="compositionally biased region" description="Basic residues" evidence="1">
    <location>
        <begin position="194"/>
        <end position="205"/>
    </location>
</feature>
<dbReference type="AlphaFoldDB" id="A0A3R7H6N4"/>
<dbReference type="RefSeq" id="WP_043466585.1">
    <property type="nucleotide sequence ID" value="NZ_CP134822.1"/>
</dbReference>
<feature type="region of interest" description="Disordered" evidence="1">
    <location>
        <begin position="149"/>
        <end position="205"/>
    </location>
</feature>
<gene>
    <name evidence="2" type="ORF">SFRA_031000</name>
</gene>
<evidence type="ECO:0000313" key="3">
    <source>
        <dbReference type="Proteomes" id="UP000028058"/>
    </source>
</evidence>
<feature type="compositionally biased region" description="Low complexity" evidence="1">
    <location>
        <begin position="167"/>
        <end position="193"/>
    </location>
</feature>
<name>A0A3R7H6N4_9ACTN</name>
<keyword evidence="3" id="KW-1185">Reference proteome</keyword>
<comment type="caution">
    <text evidence="2">The sequence shown here is derived from an EMBL/GenBank/DDBJ whole genome shotgun (WGS) entry which is preliminary data.</text>
</comment>
<evidence type="ECO:0000313" key="2">
    <source>
        <dbReference type="EMBL" id="RKM90889.1"/>
    </source>
</evidence>
<dbReference type="Proteomes" id="UP000028058">
    <property type="component" value="Unassembled WGS sequence"/>
</dbReference>
<protein>
    <recommendedName>
        <fullName evidence="4">Heparin-binding hemagglutinin</fullName>
    </recommendedName>
</protein>
<organism evidence="2 3">
    <name type="scientific">Streptomyces xinghaiensis</name>
    <dbReference type="NCBI Taxonomy" id="1038928"/>
    <lineage>
        <taxon>Bacteria</taxon>
        <taxon>Bacillati</taxon>
        <taxon>Actinomycetota</taxon>
        <taxon>Actinomycetes</taxon>
        <taxon>Kitasatosporales</taxon>
        <taxon>Streptomycetaceae</taxon>
        <taxon>Streptomyces</taxon>
    </lineage>
</organism>
<dbReference type="OrthoDB" id="3872827at2"/>
<evidence type="ECO:0008006" key="4">
    <source>
        <dbReference type="Google" id="ProtNLM"/>
    </source>
</evidence>
<accession>A0A3R7H6N4</accession>
<evidence type="ECO:0000256" key="1">
    <source>
        <dbReference type="SAM" id="MobiDB-lite"/>
    </source>
</evidence>
<reference evidence="2 3" key="1">
    <citation type="journal article" date="2014" name="Genome Announc.">
        <title>Draft Genome Sequence of Streptomyces fradiae ATCC 19609, a Strain Highly Sensitive to Antibiotics.</title>
        <authorList>
            <person name="Bekker O.B."/>
            <person name="Klimina K.M."/>
            <person name="Vatlin A.A."/>
            <person name="Zakharevich N.V."/>
            <person name="Kasianov A.S."/>
            <person name="Danilenko V.N."/>
        </authorList>
    </citation>
    <scope>NUCLEOTIDE SEQUENCE [LARGE SCALE GENOMIC DNA]</scope>
    <source>
        <strain evidence="2 3">ATCC 19609</strain>
    </source>
</reference>
<proteinExistence type="predicted"/>